<keyword evidence="1" id="KW-0812">Transmembrane</keyword>
<feature type="signal peptide" evidence="2">
    <location>
        <begin position="1"/>
        <end position="30"/>
    </location>
</feature>
<keyword evidence="1" id="KW-1133">Transmembrane helix</keyword>
<comment type="caution">
    <text evidence="3">The sequence shown here is derived from an EMBL/GenBank/DDBJ whole genome shotgun (WGS) entry which is preliminary data.</text>
</comment>
<dbReference type="Proteomes" id="UP001550628">
    <property type="component" value="Unassembled WGS sequence"/>
</dbReference>
<feature type="chain" id="PRO_5045964627" evidence="2">
    <location>
        <begin position="31"/>
        <end position="94"/>
    </location>
</feature>
<reference evidence="3 4" key="1">
    <citation type="submission" date="2024-06" db="EMBL/GenBank/DDBJ databases">
        <title>The Natural Products Discovery Center: Release of the First 8490 Sequenced Strains for Exploring Actinobacteria Biosynthetic Diversity.</title>
        <authorList>
            <person name="Kalkreuter E."/>
            <person name="Kautsar S.A."/>
            <person name="Yang D."/>
            <person name="Bader C.D."/>
            <person name="Teijaro C.N."/>
            <person name="Fluegel L."/>
            <person name="Davis C.M."/>
            <person name="Simpson J.R."/>
            <person name="Lauterbach L."/>
            <person name="Steele A.D."/>
            <person name="Gui C."/>
            <person name="Meng S."/>
            <person name="Li G."/>
            <person name="Viehrig K."/>
            <person name="Ye F."/>
            <person name="Su P."/>
            <person name="Kiefer A.F."/>
            <person name="Nichols A."/>
            <person name="Cepeda A.J."/>
            <person name="Yan W."/>
            <person name="Fan B."/>
            <person name="Jiang Y."/>
            <person name="Adhikari A."/>
            <person name="Zheng C.-J."/>
            <person name="Schuster L."/>
            <person name="Cowan T.M."/>
            <person name="Smanski M.J."/>
            <person name="Chevrette M.G."/>
            <person name="De Carvalho L.P.S."/>
            <person name="Shen B."/>
        </authorList>
    </citation>
    <scope>NUCLEOTIDE SEQUENCE [LARGE SCALE GENOMIC DNA]</scope>
    <source>
        <strain evidence="3 4">NPDC019708</strain>
    </source>
</reference>
<name>A0ABV2WVK3_9NOCA</name>
<evidence type="ECO:0000256" key="2">
    <source>
        <dbReference type="SAM" id="SignalP"/>
    </source>
</evidence>
<accession>A0ABV2WVK3</accession>
<organism evidence="3 4">
    <name type="scientific">Nocardia rhamnosiphila</name>
    <dbReference type="NCBI Taxonomy" id="426716"/>
    <lineage>
        <taxon>Bacteria</taxon>
        <taxon>Bacillati</taxon>
        <taxon>Actinomycetota</taxon>
        <taxon>Actinomycetes</taxon>
        <taxon>Mycobacteriales</taxon>
        <taxon>Nocardiaceae</taxon>
        <taxon>Nocardia</taxon>
    </lineage>
</organism>
<evidence type="ECO:0000256" key="1">
    <source>
        <dbReference type="SAM" id="Phobius"/>
    </source>
</evidence>
<dbReference type="RefSeq" id="WP_356955808.1">
    <property type="nucleotide sequence ID" value="NZ_JBEYBD010000004.1"/>
</dbReference>
<protein>
    <submittedName>
        <fullName evidence="3">Uncharacterized protein</fullName>
    </submittedName>
</protein>
<keyword evidence="1" id="KW-0472">Membrane</keyword>
<feature type="transmembrane region" description="Helical" evidence="1">
    <location>
        <begin position="60"/>
        <end position="89"/>
    </location>
</feature>
<evidence type="ECO:0000313" key="3">
    <source>
        <dbReference type="EMBL" id="MEU1954922.1"/>
    </source>
</evidence>
<keyword evidence="4" id="KW-1185">Reference proteome</keyword>
<evidence type="ECO:0000313" key="4">
    <source>
        <dbReference type="Proteomes" id="UP001550628"/>
    </source>
</evidence>
<gene>
    <name evidence="3" type="ORF">ABZ510_24025</name>
</gene>
<sequence length="94" mass="9788">MAVLSRPVSSLAIVLAVAVAIPMLATLAFAAIGHPECATIPEDVGPCGYRARVAEYGPFIMLWGTVVTAGLGATLWLVVVAVLGLFAALRPRRE</sequence>
<dbReference type="EMBL" id="JBEYBF010000018">
    <property type="protein sequence ID" value="MEU1954922.1"/>
    <property type="molecule type" value="Genomic_DNA"/>
</dbReference>
<proteinExistence type="predicted"/>
<keyword evidence="2" id="KW-0732">Signal</keyword>